<reference evidence="2 3" key="1">
    <citation type="journal article" date="2013" name="Genome Announc.">
        <title>Draft Genome Sequence of Methylophaga lonarensis MPLT, a Haloalkaliphilic (Non-Methane-Utilizing) Methylotroph.</title>
        <authorList>
            <person name="Shetty S.A."/>
            <person name="Marathe N.P."/>
            <person name="Munot H."/>
            <person name="Antony C.P."/>
            <person name="Dhotre D.P."/>
            <person name="Murrell J.C."/>
            <person name="Shouche Y.S."/>
        </authorList>
    </citation>
    <scope>NUCLEOTIDE SEQUENCE [LARGE SCALE GENOMIC DNA]</scope>
    <source>
        <strain evidence="2 3">MPL</strain>
    </source>
</reference>
<organism evidence="2 3">
    <name type="scientific">Methylophaga lonarensis MPL</name>
    <dbReference type="NCBI Taxonomy" id="1286106"/>
    <lineage>
        <taxon>Bacteria</taxon>
        <taxon>Pseudomonadati</taxon>
        <taxon>Pseudomonadota</taxon>
        <taxon>Gammaproteobacteria</taxon>
        <taxon>Thiotrichales</taxon>
        <taxon>Piscirickettsiaceae</taxon>
        <taxon>Methylophaga</taxon>
    </lineage>
</organism>
<sequence>MDTISATTCYNHWVKHFSDQNIFVHNGKIIDSESAFASSGLHSEPSPSFEEWLSSRI</sequence>
<protein>
    <submittedName>
        <fullName evidence="2">Uncharacterized protein</fullName>
    </submittedName>
</protein>
<feature type="region of interest" description="Disordered" evidence="1">
    <location>
        <begin position="38"/>
        <end position="57"/>
    </location>
</feature>
<dbReference type="EMBL" id="APHR01000058">
    <property type="protein sequence ID" value="EMR12347.1"/>
    <property type="molecule type" value="Genomic_DNA"/>
</dbReference>
<proteinExistence type="predicted"/>
<comment type="caution">
    <text evidence="2">The sequence shown here is derived from an EMBL/GenBank/DDBJ whole genome shotgun (WGS) entry which is preliminary data.</text>
</comment>
<evidence type="ECO:0000256" key="1">
    <source>
        <dbReference type="SAM" id="MobiDB-lite"/>
    </source>
</evidence>
<accession>M7NYN7</accession>
<dbReference type="AlphaFoldDB" id="M7NYN7"/>
<name>M7NYN7_9GAMM</name>
<evidence type="ECO:0000313" key="3">
    <source>
        <dbReference type="Proteomes" id="UP000012019"/>
    </source>
</evidence>
<dbReference type="PATRIC" id="fig|1286106.3.peg.2089"/>
<evidence type="ECO:0000313" key="2">
    <source>
        <dbReference type="EMBL" id="EMR12347.1"/>
    </source>
</evidence>
<keyword evidence="3" id="KW-1185">Reference proteome</keyword>
<dbReference type="Proteomes" id="UP000012019">
    <property type="component" value="Unassembled WGS sequence"/>
</dbReference>
<gene>
    <name evidence="2" type="ORF">MPL1_10447</name>
</gene>